<organism evidence="1 2">
    <name type="scientific">Vaccinium darrowii</name>
    <dbReference type="NCBI Taxonomy" id="229202"/>
    <lineage>
        <taxon>Eukaryota</taxon>
        <taxon>Viridiplantae</taxon>
        <taxon>Streptophyta</taxon>
        <taxon>Embryophyta</taxon>
        <taxon>Tracheophyta</taxon>
        <taxon>Spermatophyta</taxon>
        <taxon>Magnoliopsida</taxon>
        <taxon>eudicotyledons</taxon>
        <taxon>Gunneridae</taxon>
        <taxon>Pentapetalae</taxon>
        <taxon>asterids</taxon>
        <taxon>Ericales</taxon>
        <taxon>Ericaceae</taxon>
        <taxon>Vaccinioideae</taxon>
        <taxon>Vaccinieae</taxon>
        <taxon>Vaccinium</taxon>
    </lineage>
</organism>
<proteinExistence type="predicted"/>
<comment type="caution">
    <text evidence="1">The sequence shown here is derived from an EMBL/GenBank/DDBJ whole genome shotgun (WGS) entry which is preliminary data.</text>
</comment>
<dbReference type="EMBL" id="CM037160">
    <property type="protein sequence ID" value="KAH7840723.1"/>
    <property type="molecule type" value="Genomic_DNA"/>
</dbReference>
<sequence length="536" mass="61831">MIVETNNNTISIKRVNFKEEEEDVEATTQQLIDQSQQTSPMLNATDVIGVGQQILADFNGEDEDGRQQPVENEEELVRASTQEEDRPQRARRRPAWMSDYEVGRRAVELHMVAVDKVAVDMVAVHKVAVDMMAVHKVAVHAVVVQMPGPPRSTNVRGKTVGKGVEKLIAHNYGQKLVVQVLPEWNSLCSINDSKATSLLGVYLRMMCPIKNTPTWRHVDPATQSAVIQAVLDKCKISDDYHGNPIAQQAVHSKCYHMHINWRHRMKCHYDDILKQQLDPYNHPYDEMSLENWRHMIDDVWKSEKFEKRSNAGKINRGFLDDGHRSGSRSFVAEMTIPVENGGSKDKDFPEVYEKIHMNKDKKWISPICSGKHVHRDVTSASRMHSVRCADDSGGDVYTGAWEEEEVHIGFGVGPKPSSCSLTPNAVSRARDEELVNLKVDMDKMWMEREEEKREREAEMEKTRIEHEEEKEHVKQKWSRSERSARRKKEHVKLRWSRSGWSARRRRGSVRRRRESAKWREKNKHMVHLSIMVVSTL</sequence>
<keyword evidence="2" id="KW-1185">Reference proteome</keyword>
<name>A0ACB7XK04_9ERIC</name>
<accession>A0ACB7XK04</accession>
<evidence type="ECO:0000313" key="1">
    <source>
        <dbReference type="EMBL" id="KAH7840723.1"/>
    </source>
</evidence>
<reference evidence="1 2" key="1">
    <citation type="journal article" date="2021" name="Hortic Res">
        <title>High-quality reference genome and annotation aids understanding of berry development for evergreen blueberry (Vaccinium darrowii).</title>
        <authorList>
            <person name="Yu J."/>
            <person name="Hulse-Kemp A.M."/>
            <person name="Babiker E."/>
            <person name="Staton M."/>
        </authorList>
    </citation>
    <scope>NUCLEOTIDE SEQUENCE [LARGE SCALE GENOMIC DNA]</scope>
    <source>
        <strain evidence="2">cv. NJ 8807/NJ 8810</strain>
        <tissue evidence="1">Young leaf</tissue>
    </source>
</reference>
<protein>
    <submittedName>
        <fullName evidence="1">Uncharacterized protein</fullName>
    </submittedName>
</protein>
<dbReference type="Proteomes" id="UP000828048">
    <property type="component" value="Chromosome 10"/>
</dbReference>
<evidence type="ECO:0000313" key="2">
    <source>
        <dbReference type="Proteomes" id="UP000828048"/>
    </source>
</evidence>
<gene>
    <name evidence="1" type="ORF">Vadar_020696</name>
</gene>